<dbReference type="PROSITE" id="PS00893">
    <property type="entry name" value="NUDIX_BOX"/>
    <property type="match status" value="1"/>
</dbReference>
<sequence length="137" mass="15638">MKQINQKVVVGGVIVNENKVLIVQRASDEEAYPDLWELPSGKKEPLEKVTDAIIREVKEETGLTTEIIKMVDVFNFSVEKPDETRDVTQINFLLKLIGSSEVKLSEEHQNFAWITKDEINNYNLSEETKSAIIKSFI</sequence>
<dbReference type="SUPFAM" id="SSF55811">
    <property type="entry name" value="Nudix"/>
    <property type="match status" value="1"/>
</dbReference>
<evidence type="ECO:0000256" key="1">
    <source>
        <dbReference type="ARBA" id="ARBA00022801"/>
    </source>
</evidence>
<dbReference type="InterPro" id="IPR015797">
    <property type="entry name" value="NUDIX_hydrolase-like_dom_sf"/>
</dbReference>
<organism evidence="3 4">
    <name type="scientific">Candidatus Woesebacteria bacterium GW2011_GWA2_33_28</name>
    <dbReference type="NCBI Taxonomy" id="1618561"/>
    <lineage>
        <taxon>Bacteria</taxon>
        <taxon>Candidatus Woeseibacteriota</taxon>
    </lineage>
</organism>
<evidence type="ECO:0000259" key="2">
    <source>
        <dbReference type="PROSITE" id="PS51462"/>
    </source>
</evidence>
<dbReference type="Gene3D" id="3.90.79.10">
    <property type="entry name" value="Nucleoside Triphosphate Pyrophosphohydrolase"/>
    <property type="match status" value="1"/>
</dbReference>
<dbReference type="PANTHER" id="PTHR43736">
    <property type="entry name" value="ADP-RIBOSE PYROPHOSPHATASE"/>
    <property type="match status" value="1"/>
</dbReference>
<accession>A0A0G0A508</accession>
<dbReference type="GO" id="GO:0016787">
    <property type="term" value="F:hydrolase activity"/>
    <property type="evidence" value="ECO:0007669"/>
    <property type="project" value="UniProtKB-KW"/>
</dbReference>
<dbReference type="InterPro" id="IPR000086">
    <property type="entry name" value="NUDIX_hydrolase_dom"/>
</dbReference>
<dbReference type="Pfam" id="PF00293">
    <property type="entry name" value="NUDIX"/>
    <property type="match status" value="1"/>
</dbReference>
<reference evidence="3 4" key="1">
    <citation type="journal article" date="2015" name="Nature">
        <title>rRNA introns, odd ribosomes, and small enigmatic genomes across a large radiation of phyla.</title>
        <authorList>
            <person name="Brown C.T."/>
            <person name="Hug L.A."/>
            <person name="Thomas B.C."/>
            <person name="Sharon I."/>
            <person name="Castelle C.J."/>
            <person name="Singh A."/>
            <person name="Wilkins M.J."/>
            <person name="Williams K.H."/>
            <person name="Banfield J.F."/>
        </authorList>
    </citation>
    <scope>NUCLEOTIDE SEQUENCE [LARGE SCALE GENOMIC DNA]</scope>
</reference>
<dbReference type="PROSITE" id="PS51462">
    <property type="entry name" value="NUDIX"/>
    <property type="match status" value="1"/>
</dbReference>
<comment type="caution">
    <text evidence="3">The sequence shown here is derived from an EMBL/GenBank/DDBJ whole genome shotgun (WGS) entry which is preliminary data.</text>
</comment>
<dbReference type="AlphaFoldDB" id="A0A0G0A508"/>
<proteinExistence type="predicted"/>
<evidence type="ECO:0000313" key="4">
    <source>
        <dbReference type="Proteomes" id="UP000033995"/>
    </source>
</evidence>
<gene>
    <name evidence="3" type="ORF">UR38_C0013G0026</name>
</gene>
<feature type="domain" description="Nudix hydrolase" evidence="2">
    <location>
        <begin position="5"/>
        <end position="137"/>
    </location>
</feature>
<dbReference type="Proteomes" id="UP000033995">
    <property type="component" value="Unassembled WGS sequence"/>
</dbReference>
<protein>
    <submittedName>
        <fullName evidence="3">Mutator MutT related protein</fullName>
    </submittedName>
</protein>
<evidence type="ECO:0000313" key="3">
    <source>
        <dbReference type="EMBL" id="KKP46241.1"/>
    </source>
</evidence>
<keyword evidence="1" id="KW-0378">Hydrolase</keyword>
<dbReference type="PANTHER" id="PTHR43736:SF1">
    <property type="entry name" value="DIHYDRONEOPTERIN TRIPHOSPHATE DIPHOSPHATASE"/>
    <property type="match status" value="1"/>
</dbReference>
<name>A0A0G0A508_9BACT</name>
<dbReference type="InterPro" id="IPR020084">
    <property type="entry name" value="NUDIX_hydrolase_CS"/>
</dbReference>
<dbReference type="EMBL" id="LBOZ01000013">
    <property type="protein sequence ID" value="KKP46241.1"/>
    <property type="molecule type" value="Genomic_DNA"/>
</dbReference>